<sequence length="266" mass="30070">MPFGPTSHGRVRRTRFKIARNPNPFRHLSSGRCQSNDYHFATSTFWYWNSRISGRRQNVDMYLQEHLKAYIMICFCVFNCWISDLQRFRILRDASLSPLEHFLKKRWDPFSGGRRIRLGSSWSIRLHAGFLGQTLQVSTPRLRTGISGPVADEIKGQAQNRGDGRSIHATGRAASIRTQYGATQQGDPCCRKYQPPHDVFIPRACCQVCKVACHQAVIISACALKKKLQLPDILSGRGKARPVKQPSQFEQANGKQLLGEASRGGK</sequence>
<feature type="compositionally biased region" description="Polar residues" evidence="1">
    <location>
        <begin position="245"/>
        <end position="254"/>
    </location>
</feature>
<protein>
    <submittedName>
        <fullName evidence="2">Uncharacterized protein</fullName>
    </submittedName>
</protein>
<keyword evidence="3" id="KW-1185">Reference proteome</keyword>
<dbReference type="EMBL" id="NIRI02000010">
    <property type="protein sequence ID" value="KAG5454205.1"/>
    <property type="molecule type" value="Genomic_DNA"/>
</dbReference>
<dbReference type="InParanoid" id="A0A419Q3G9"/>
<feature type="region of interest" description="Disordered" evidence="1">
    <location>
        <begin position="237"/>
        <end position="266"/>
    </location>
</feature>
<proteinExistence type="predicted"/>
<accession>A0A419Q3G9</accession>
<organism evidence="2 3">
    <name type="scientific">Clonorchis sinensis</name>
    <name type="common">Chinese liver fluke</name>
    <dbReference type="NCBI Taxonomy" id="79923"/>
    <lineage>
        <taxon>Eukaryota</taxon>
        <taxon>Metazoa</taxon>
        <taxon>Spiralia</taxon>
        <taxon>Lophotrochozoa</taxon>
        <taxon>Platyhelminthes</taxon>
        <taxon>Trematoda</taxon>
        <taxon>Digenea</taxon>
        <taxon>Opisthorchiida</taxon>
        <taxon>Opisthorchiata</taxon>
        <taxon>Opisthorchiidae</taxon>
        <taxon>Clonorchis</taxon>
    </lineage>
</organism>
<comment type="caution">
    <text evidence="2">The sequence shown here is derived from an EMBL/GenBank/DDBJ whole genome shotgun (WGS) entry which is preliminary data.</text>
</comment>
<evidence type="ECO:0000313" key="2">
    <source>
        <dbReference type="EMBL" id="KAG5454205.1"/>
    </source>
</evidence>
<evidence type="ECO:0000313" key="3">
    <source>
        <dbReference type="Proteomes" id="UP000286415"/>
    </source>
</evidence>
<reference evidence="2 3" key="1">
    <citation type="journal article" date="2018" name="Biotechnol. Adv.">
        <title>Improved genomic resources and new bioinformatic workflow for the carcinogenic parasite Clonorchis sinensis: Biotechnological implications.</title>
        <authorList>
            <person name="Wang D."/>
            <person name="Korhonen P.K."/>
            <person name="Gasser R.B."/>
            <person name="Young N.D."/>
        </authorList>
    </citation>
    <scope>NUCLEOTIDE SEQUENCE [LARGE SCALE GENOMIC DNA]</scope>
    <source>
        <strain evidence="2">Cs-k2</strain>
    </source>
</reference>
<evidence type="ECO:0000256" key="1">
    <source>
        <dbReference type="SAM" id="MobiDB-lite"/>
    </source>
</evidence>
<name>A0A419Q3G9_CLOSI</name>
<gene>
    <name evidence="2" type="ORF">CSKR_111137</name>
</gene>
<dbReference type="AlphaFoldDB" id="A0A419Q3G9"/>
<reference evidence="2 3" key="2">
    <citation type="journal article" date="2021" name="Genomics">
        <title>High-quality reference genome for Clonorchis sinensis.</title>
        <authorList>
            <person name="Young N.D."/>
            <person name="Stroehlein A.J."/>
            <person name="Kinkar L."/>
            <person name="Wang T."/>
            <person name="Sohn W.M."/>
            <person name="Chang B.C.H."/>
            <person name="Kaur P."/>
            <person name="Weisz D."/>
            <person name="Dudchenko O."/>
            <person name="Aiden E.L."/>
            <person name="Korhonen P.K."/>
            <person name="Gasser R.B."/>
        </authorList>
    </citation>
    <scope>NUCLEOTIDE SEQUENCE [LARGE SCALE GENOMIC DNA]</scope>
    <source>
        <strain evidence="2">Cs-k2</strain>
    </source>
</reference>
<dbReference type="Proteomes" id="UP000286415">
    <property type="component" value="Unassembled WGS sequence"/>
</dbReference>